<gene>
    <name evidence="3" type="ORF">LDAN0321_LOCUS794</name>
</gene>
<evidence type="ECO:0000259" key="2">
    <source>
        <dbReference type="Pfam" id="PF09353"/>
    </source>
</evidence>
<accession>A0A7S2JTX6</accession>
<name>A0A7S2JTX6_9STRA</name>
<protein>
    <recommendedName>
        <fullName evidence="2">DUF1995 domain-containing protein</fullName>
    </recommendedName>
</protein>
<reference evidence="3" key="1">
    <citation type="submission" date="2021-01" db="EMBL/GenBank/DDBJ databases">
        <authorList>
            <person name="Corre E."/>
            <person name="Pelletier E."/>
            <person name="Niang G."/>
            <person name="Scheremetjew M."/>
            <person name="Finn R."/>
            <person name="Kale V."/>
            <person name="Holt S."/>
            <person name="Cochrane G."/>
            <person name="Meng A."/>
            <person name="Brown T."/>
            <person name="Cohen L."/>
        </authorList>
    </citation>
    <scope>NUCLEOTIDE SEQUENCE</scope>
    <source>
        <strain evidence="3">B650</strain>
    </source>
</reference>
<dbReference type="InterPro" id="IPR053021">
    <property type="entry name" value="Chloroplast_ADK"/>
</dbReference>
<evidence type="ECO:0000313" key="3">
    <source>
        <dbReference type="EMBL" id="CAD9556299.1"/>
    </source>
</evidence>
<feature type="transmembrane region" description="Helical" evidence="1">
    <location>
        <begin position="20"/>
        <end position="43"/>
    </location>
</feature>
<feature type="domain" description="DUF1995" evidence="2">
    <location>
        <begin position="253"/>
        <end position="435"/>
    </location>
</feature>
<dbReference type="AlphaFoldDB" id="A0A7S2JTX6"/>
<sequence>MVLSLRKKHHRQQPANMTTIIAILFFAASMANVLLMVSSFPLFQPLANKKSIIANNIREPQSRIFQKQVFVSSLMASNAADEEICTDLTADQLDFTMGYLNKHHSDLLAKFPLAFTELGREMKRKNGLSGGSFMVESAQMVHLTREYMSIDVTVNERGKDKTLRRVTIDLDSDLHPSASQREYSVVKEKTPRCSENAVDDVMRRLIRLCHMVKQPEVTGKLIQLGIQIGGKSTGRIEENLYLNNVPHNRLVRKYFYDMACRATLDAVILCSEGKLSNRMQITCLFPELNTAMDAYRVGTLLEMARALAITLAEQNLRVRVCVQGSMGVGIFTAIPKQLSGVATLLQRMDWQSGEGEENEGMVGTYVNFGGVGKEHVVNAGVDRRGNKIEQDDVFILICPQSMVGQDTSIYGPLSEMVDAAGDRPVILLNPDLTESPGDHPPHRPFLIMVHKWKCLGQPLTADKLK</sequence>
<dbReference type="InterPro" id="IPR018962">
    <property type="entry name" value="DUF1995"/>
</dbReference>
<keyword evidence="1" id="KW-0812">Transmembrane</keyword>
<dbReference type="Pfam" id="PF09353">
    <property type="entry name" value="DUF1995"/>
    <property type="match status" value="1"/>
</dbReference>
<keyword evidence="1" id="KW-0472">Membrane</keyword>
<keyword evidence="1" id="KW-1133">Transmembrane helix</keyword>
<proteinExistence type="predicted"/>
<evidence type="ECO:0000256" key="1">
    <source>
        <dbReference type="SAM" id="Phobius"/>
    </source>
</evidence>
<dbReference type="EMBL" id="HBGY01001158">
    <property type="protein sequence ID" value="CAD9556299.1"/>
    <property type="molecule type" value="Transcribed_RNA"/>
</dbReference>
<dbReference type="PANTHER" id="PTHR35509">
    <property type="entry name" value="DOMAIN PROTEIN, PUTATIVE (DUF1995)-RELATED"/>
    <property type="match status" value="1"/>
</dbReference>
<organism evidence="3">
    <name type="scientific">Leptocylindrus danicus</name>
    <dbReference type="NCBI Taxonomy" id="163516"/>
    <lineage>
        <taxon>Eukaryota</taxon>
        <taxon>Sar</taxon>
        <taxon>Stramenopiles</taxon>
        <taxon>Ochrophyta</taxon>
        <taxon>Bacillariophyta</taxon>
        <taxon>Coscinodiscophyceae</taxon>
        <taxon>Chaetocerotophycidae</taxon>
        <taxon>Leptocylindrales</taxon>
        <taxon>Leptocylindraceae</taxon>
        <taxon>Leptocylindrus</taxon>
    </lineage>
</organism>
<dbReference type="PANTHER" id="PTHR35509:SF6">
    <property type="entry name" value="ADENYLATE KINASE"/>
    <property type="match status" value="1"/>
</dbReference>